<evidence type="ECO:0000313" key="3">
    <source>
        <dbReference type="WBParaSite" id="ACRNAN_Path_1212.g4705.t1"/>
    </source>
</evidence>
<reference evidence="3" key="1">
    <citation type="submission" date="2022-11" db="UniProtKB">
        <authorList>
            <consortium name="WormBaseParasite"/>
        </authorList>
    </citation>
    <scope>IDENTIFICATION</scope>
</reference>
<accession>A0A914BX90</accession>
<dbReference type="PROSITE" id="PS52001">
    <property type="entry name" value="AD"/>
    <property type="match status" value="1"/>
</dbReference>
<dbReference type="AlphaFoldDB" id="A0A914BX90"/>
<proteinExistence type="predicted"/>
<dbReference type="Gene3D" id="2.30.30.100">
    <property type="match status" value="1"/>
</dbReference>
<dbReference type="GO" id="GO:0000245">
    <property type="term" value="P:spliceosomal complex assembly"/>
    <property type="evidence" value="ECO:0007669"/>
    <property type="project" value="InterPro"/>
</dbReference>
<dbReference type="WBParaSite" id="ACRNAN_Path_1212.g4705.t1">
    <property type="protein sequence ID" value="ACRNAN_Path_1212.g4705.t1"/>
    <property type="gene ID" value="ACRNAN_Path_1212.g4705"/>
</dbReference>
<feature type="domain" description="AD" evidence="1">
    <location>
        <begin position="86"/>
        <end position="174"/>
    </location>
</feature>
<sequence>MDIPIHSASCSDLIKLCGRAIRVKLITKKCVVGNLYTVDPESKSIVIVECRNDQPENLVLIPGESIMNAELLSDDEINESESCAKPSLALDRQLANMFRAHTENVQDNKETPEERKKKIEEILQKGRVRYDIDAESSIIVGAVKIKNPYTKETCISTNNIALSRITKLLESVFQ</sequence>
<dbReference type="Pfam" id="PF20417">
    <property type="entry name" value="Gemin6_C"/>
    <property type="match status" value="1"/>
</dbReference>
<dbReference type="GO" id="GO:0032797">
    <property type="term" value="C:SMN complex"/>
    <property type="evidence" value="ECO:0007669"/>
    <property type="project" value="TreeGrafter"/>
</dbReference>
<evidence type="ECO:0000259" key="1">
    <source>
        <dbReference type="PROSITE" id="PS52001"/>
    </source>
</evidence>
<dbReference type="InterPro" id="IPR009422">
    <property type="entry name" value="Gemin6"/>
</dbReference>
<dbReference type="InterPro" id="IPR046856">
    <property type="entry name" value="Gemin6_C"/>
</dbReference>
<dbReference type="InterPro" id="IPR047574">
    <property type="entry name" value="AD"/>
</dbReference>
<dbReference type="Proteomes" id="UP000887540">
    <property type="component" value="Unplaced"/>
</dbReference>
<dbReference type="PANTHER" id="PTHR14710">
    <property type="entry name" value="GEM-ASSOCIATED PROTEIN 6"/>
    <property type="match status" value="1"/>
</dbReference>
<organism evidence="2 3">
    <name type="scientific">Acrobeloides nanus</name>
    <dbReference type="NCBI Taxonomy" id="290746"/>
    <lineage>
        <taxon>Eukaryota</taxon>
        <taxon>Metazoa</taxon>
        <taxon>Ecdysozoa</taxon>
        <taxon>Nematoda</taxon>
        <taxon>Chromadorea</taxon>
        <taxon>Rhabditida</taxon>
        <taxon>Tylenchina</taxon>
        <taxon>Cephalobomorpha</taxon>
        <taxon>Cephaloboidea</taxon>
        <taxon>Cephalobidae</taxon>
        <taxon>Acrobeloides</taxon>
    </lineage>
</organism>
<dbReference type="PANTHER" id="PTHR14710:SF2">
    <property type="entry name" value="GEM-ASSOCIATED PROTEIN 6"/>
    <property type="match status" value="1"/>
</dbReference>
<dbReference type="GO" id="GO:0000387">
    <property type="term" value="P:spliceosomal snRNP assembly"/>
    <property type="evidence" value="ECO:0007669"/>
    <property type="project" value="TreeGrafter"/>
</dbReference>
<protein>
    <submittedName>
        <fullName evidence="3">AD domain-containing protein</fullName>
    </submittedName>
</protein>
<keyword evidence="2" id="KW-1185">Reference proteome</keyword>
<dbReference type="GO" id="GO:0005634">
    <property type="term" value="C:nucleus"/>
    <property type="evidence" value="ECO:0007669"/>
    <property type="project" value="InterPro"/>
</dbReference>
<evidence type="ECO:0000313" key="2">
    <source>
        <dbReference type="Proteomes" id="UP000887540"/>
    </source>
</evidence>
<name>A0A914BX90_9BILA</name>